<dbReference type="PROSITE" id="PS50878">
    <property type="entry name" value="RT_POL"/>
    <property type="match status" value="1"/>
</dbReference>
<dbReference type="CDD" id="cd00303">
    <property type="entry name" value="retropepsin_like"/>
    <property type="match status" value="1"/>
</dbReference>
<evidence type="ECO:0000256" key="3">
    <source>
        <dbReference type="ARBA" id="ARBA00022695"/>
    </source>
</evidence>
<proteinExistence type="predicted"/>
<evidence type="ECO:0000256" key="6">
    <source>
        <dbReference type="ARBA" id="ARBA00022801"/>
    </source>
</evidence>
<evidence type="ECO:0000256" key="8">
    <source>
        <dbReference type="SAM" id="MobiDB-lite"/>
    </source>
</evidence>
<dbReference type="Pfam" id="PF08284">
    <property type="entry name" value="RVP_2"/>
    <property type="match status" value="1"/>
</dbReference>
<keyword evidence="6" id="KW-0378">Hydrolase</keyword>
<evidence type="ECO:0000259" key="9">
    <source>
        <dbReference type="PROSITE" id="PS50878"/>
    </source>
</evidence>
<feature type="region of interest" description="Disordered" evidence="8">
    <location>
        <begin position="400"/>
        <end position="435"/>
    </location>
</feature>
<dbReference type="CDD" id="cd01647">
    <property type="entry name" value="RT_LTR"/>
    <property type="match status" value="1"/>
</dbReference>
<dbReference type="Gene3D" id="3.10.10.10">
    <property type="entry name" value="HIV Type 1 Reverse Transcriptase, subunit A, domain 1"/>
    <property type="match status" value="1"/>
</dbReference>
<dbReference type="GO" id="GO:0004190">
    <property type="term" value="F:aspartic-type endopeptidase activity"/>
    <property type="evidence" value="ECO:0007669"/>
    <property type="project" value="InterPro"/>
</dbReference>
<keyword evidence="2" id="KW-0808">Transferase</keyword>
<keyword evidence="1" id="KW-0645">Protease</keyword>
<keyword evidence="4" id="KW-0540">Nuclease</keyword>
<dbReference type="InterPro" id="IPR001969">
    <property type="entry name" value="Aspartic_peptidase_AS"/>
</dbReference>
<evidence type="ECO:0000313" key="11">
    <source>
        <dbReference type="Proteomes" id="UP000288805"/>
    </source>
</evidence>
<dbReference type="PANTHER" id="PTHR24559:SF450">
    <property type="entry name" value="RNA-DIRECTED DNA POLYMERASE HOMOLOG"/>
    <property type="match status" value="1"/>
</dbReference>
<dbReference type="InterPro" id="IPR005162">
    <property type="entry name" value="Retrotrans_gag_dom"/>
</dbReference>
<dbReference type="PROSITE" id="PS00141">
    <property type="entry name" value="ASP_PROTEASE"/>
    <property type="match status" value="1"/>
</dbReference>
<dbReference type="InterPro" id="IPR043128">
    <property type="entry name" value="Rev_trsase/Diguanyl_cyclase"/>
</dbReference>
<organism evidence="10 11">
    <name type="scientific">Vitis vinifera</name>
    <name type="common">Grape</name>
    <dbReference type="NCBI Taxonomy" id="29760"/>
    <lineage>
        <taxon>Eukaryota</taxon>
        <taxon>Viridiplantae</taxon>
        <taxon>Streptophyta</taxon>
        <taxon>Embryophyta</taxon>
        <taxon>Tracheophyta</taxon>
        <taxon>Spermatophyta</taxon>
        <taxon>Magnoliopsida</taxon>
        <taxon>eudicotyledons</taxon>
        <taxon>Gunneridae</taxon>
        <taxon>Pentapetalae</taxon>
        <taxon>rosids</taxon>
        <taxon>Vitales</taxon>
        <taxon>Vitaceae</taxon>
        <taxon>Viteae</taxon>
        <taxon>Vitis</taxon>
    </lineage>
</organism>
<dbReference type="Gene3D" id="3.30.70.270">
    <property type="match status" value="2"/>
</dbReference>
<dbReference type="InterPro" id="IPR043502">
    <property type="entry name" value="DNA/RNA_pol_sf"/>
</dbReference>
<dbReference type="InterPro" id="IPR000477">
    <property type="entry name" value="RT_dom"/>
</dbReference>
<gene>
    <name evidence="10" type="primary">pol_580</name>
    <name evidence="10" type="ORF">CK203_086008</name>
</gene>
<dbReference type="EMBL" id="QGNW01001474">
    <property type="protein sequence ID" value="RVW39682.1"/>
    <property type="molecule type" value="Genomic_DNA"/>
</dbReference>
<accession>A0A438DW91</accession>
<dbReference type="GO" id="GO:0003964">
    <property type="term" value="F:RNA-directed DNA polymerase activity"/>
    <property type="evidence" value="ECO:0007669"/>
    <property type="project" value="UniProtKB-KW"/>
</dbReference>
<protein>
    <submittedName>
        <fullName evidence="10">Retrovirus-related Pol polyprotein from transposon 297</fullName>
    </submittedName>
</protein>
<comment type="caution">
    <text evidence="10">The sequence shown here is derived from an EMBL/GenBank/DDBJ whole genome shotgun (WGS) entry which is preliminary data.</text>
</comment>
<sequence length="740" mass="83757">MARQPTGGDAYIYGREPGLLDLLGQSILCNVRTHGRREISRRRDEFRWDALSWYQWTDSREVFGSWENLKRRLLLRFRPTQEGSLCEQFLAARQQGTVAAYRREFEILVTPLKGISEEVMESTFMNGLLPEIRAELRLLQPYGLGHLMEMAQRVEDRNLAMRVAREPNGPNGPRSTKMLSSANRDEWKIGENFQTKAVAVGEKTMSQRREIPIKRLTESELQARREKGLCFKCEEKFSPGHRCKKELRVLLVHEDEEEDDNRFDDRATEEPALIELKDAVELSLNSVVGLTTSGTMKIKGTIGSKEVIILVDSGTTHNFLSLELVQQLALPLTTTTSYGVMMGTGISVKGKGICRGVCISMQGLTVVEDFLPLELGNTDVILGMPWLGTLGDVKVNWKDANNEDQNGEGSDSVKGRPSLSRTETSTTSDLSEGVQEVPKTVKEVLAQHQQIFGPITWLPPSRDIDHAIQLIPGASPVNVRPYWYPHILKNEIERLVQEMLEAGIVRPSVSPFSSPVLLVKKKDGGWRFCIDYRALNKVTVPDRFPIPVIDELLDKLHGATIFSKLDLKLGYHQIRVRQQDIPKTAFRTHEGHYEFLVMPFGLTNAPATFQSLMNRIFRPHLRKFVLVFFDDILVYSKDLKEHCDHLQSVLSILANHQLHVNGKKCLFAKPQLEYLGHLVSAKGVAADPNKISAMVEWPTPKSLKELRGFLGLTGYYRRFVEGYGAISWPLTQQLKKDAFN</sequence>
<dbReference type="Pfam" id="PF03732">
    <property type="entry name" value="Retrotrans_gag"/>
    <property type="match status" value="1"/>
</dbReference>
<keyword evidence="5" id="KW-0255">Endonuclease</keyword>
<evidence type="ECO:0000256" key="2">
    <source>
        <dbReference type="ARBA" id="ARBA00022679"/>
    </source>
</evidence>
<dbReference type="FunFam" id="3.10.10.10:FF:000007">
    <property type="entry name" value="Retrovirus-related Pol polyprotein from transposon 17.6-like Protein"/>
    <property type="match status" value="1"/>
</dbReference>
<dbReference type="InterPro" id="IPR053134">
    <property type="entry name" value="RNA-dir_DNA_polymerase"/>
</dbReference>
<dbReference type="Proteomes" id="UP000288805">
    <property type="component" value="Unassembled WGS sequence"/>
</dbReference>
<dbReference type="Pfam" id="PF00078">
    <property type="entry name" value="RVT_1"/>
    <property type="match status" value="1"/>
</dbReference>
<reference evidence="10 11" key="1">
    <citation type="journal article" date="2018" name="PLoS Genet.">
        <title>Population sequencing reveals clonal diversity and ancestral inbreeding in the grapevine cultivar Chardonnay.</title>
        <authorList>
            <person name="Roach M.J."/>
            <person name="Johnson D.L."/>
            <person name="Bohlmann J."/>
            <person name="van Vuuren H.J."/>
            <person name="Jones S.J."/>
            <person name="Pretorius I.S."/>
            <person name="Schmidt S.A."/>
            <person name="Borneman A.R."/>
        </authorList>
    </citation>
    <scope>NUCLEOTIDE SEQUENCE [LARGE SCALE GENOMIC DNA]</scope>
    <source>
        <strain evidence="11">cv. Chardonnay</strain>
        <tissue evidence="10">Leaf</tissue>
    </source>
</reference>
<evidence type="ECO:0000313" key="10">
    <source>
        <dbReference type="EMBL" id="RVW39682.1"/>
    </source>
</evidence>
<evidence type="ECO:0000256" key="7">
    <source>
        <dbReference type="ARBA" id="ARBA00022918"/>
    </source>
</evidence>
<dbReference type="InterPro" id="IPR021109">
    <property type="entry name" value="Peptidase_aspartic_dom_sf"/>
</dbReference>
<dbReference type="SUPFAM" id="SSF50630">
    <property type="entry name" value="Acid proteases"/>
    <property type="match status" value="1"/>
</dbReference>
<feature type="domain" description="Reverse transcriptase" evidence="9">
    <location>
        <begin position="500"/>
        <end position="679"/>
    </location>
</feature>
<keyword evidence="7" id="KW-0695">RNA-directed DNA polymerase</keyword>
<dbReference type="PANTHER" id="PTHR24559">
    <property type="entry name" value="TRANSPOSON TY3-I GAG-POL POLYPROTEIN"/>
    <property type="match status" value="1"/>
</dbReference>
<evidence type="ECO:0000256" key="5">
    <source>
        <dbReference type="ARBA" id="ARBA00022759"/>
    </source>
</evidence>
<evidence type="ECO:0000256" key="1">
    <source>
        <dbReference type="ARBA" id="ARBA00022670"/>
    </source>
</evidence>
<evidence type="ECO:0000256" key="4">
    <source>
        <dbReference type="ARBA" id="ARBA00022722"/>
    </source>
</evidence>
<dbReference type="AlphaFoldDB" id="A0A438DW91"/>
<name>A0A438DW91_VITVI</name>
<dbReference type="Gene3D" id="2.40.70.10">
    <property type="entry name" value="Acid Proteases"/>
    <property type="match status" value="1"/>
</dbReference>
<dbReference type="SUPFAM" id="SSF56672">
    <property type="entry name" value="DNA/RNA polymerases"/>
    <property type="match status" value="1"/>
</dbReference>
<dbReference type="GO" id="GO:0006508">
    <property type="term" value="P:proteolysis"/>
    <property type="evidence" value="ECO:0007669"/>
    <property type="project" value="UniProtKB-KW"/>
</dbReference>
<dbReference type="GO" id="GO:0004519">
    <property type="term" value="F:endonuclease activity"/>
    <property type="evidence" value="ECO:0007669"/>
    <property type="project" value="UniProtKB-KW"/>
</dbReference>
<feature type="compositionally biased region" description="Polar residues" evidence="8">
    <location>
        <begin position="419"/>
        <end position="430"/>
    </location>
</feature>
<keyword evidence="3" id="KW-0548">Nucleotidyltransferase</keyword>